<gene>
    <name evidence="2" type="ORF">SO802_023690</name>
</gene>
<name>A0AAW2C7C7_9ROSI</name>
<feature type="region of interest" description="Disordered" evidence="1">
    <location>
        <begin position="86"/>
        <end position="111"/>
    </location>
</feature>
<comment type="caution">
    <text evidence="2">The sequence shown here is derived from an EMBL/GenBank/DDBJ whole genome shotgun (WGS) entry which is preliminary data.</text>
</comment>
<sequence length="111" mass="12702">MCFNHIKSEISIVHMECDEEIHFPLSVAYVRHILKTTRFLKTMTVSSAVIDSEEKFRVVKELLMFPRHNSPLQKACYDLSNEHPSNSTGNFGTNNVTKVGNPKLHEDDRGN</sequence>
<dbReference type="EMBL" id="JAZDWU010000008">
    <property type="protein sequence ID" value="KAK9993987.1"/>
    <property type="molecule type" value="Genomic_DNA"/>
</dbReference>
<evidence type="ECO:0000313" key="3">
    <source>
        <dbReference type="Proteomes" id="UP001459277"/>
    </source>
</evidence>
<organism evidence="2 3">
    <name type="scientific">Lithocarpus litseifolius</name>
    <dbReference type="NCBI Taxonomy" id="425828"/>
    <lineage>
        <taxon>Eukaryota</taxon>
        <taxon>Viridiplantae</taxon>
        <taxon>Streptophyta</taxon>
        <taxon>Embryophyta</taxon>
        <taxon>Tracheophyta</taxon>
        <taxon>Spermatophyta</taxon>
        <taxon>Magnoliopsida</taxon>
        <taxon>eudicotyledons</taxon>
        <taxon>Gunneridae</taxon>
        <taxon>Pentapetalae</taxon>
        <taxon>rosids</taxon>
        <taxon>fabids</taxon>
        <taxon>Fagales</taxon>
        <taxon>Fagaceae</taxon>
        <taxon>Lithocarpus</taxon>
    </lineage>
</organism>
<proteinExistence type="predicted"/>
<keyword evidence="3" id="KW-1185">Reference proteome</keyword>
<evidence type="ECO:0000256" key="1">
    <source>
        <dbReference type="SAM" id="MobiDB-lite"/>
    </source>
</evidence>
<protein>
    <submittedName>
        <fullName evidence="2">Uncharacterized protein</fullName>
    </submittedName>
</protein>
<feature type="compositionally biased region" description="Polar residues" evidence="1">
    <location>
        <begin position="86"/>
        <end position="98"/>
    </location>
</feature>
<evidence type="ECO:0000313" key="2">
    <source>
        <dbReference type="EMBL" id="KAK9993987.1"/>
    </source>
</evidence>
<reference evidence="2 3" key="1">
    <citation type="submission" date="2024-01" db="EMBL/GenBank/DDBJ databases">
        <title>A telomere-to-telomere, gap-free genome of sweet tea (Lithocarpus litseifolius).</title>
        <authorList>
            <person name="Zhou J."/>
        </authorList>
    </citation>
    <scope>NUCLEOTIDE SEQUENCE [LARGE SCALE GENOMIC DNA]</scope>
    <source>
        <strain evidence="2">Zhou-2022a</strain>
        <tissue evidence="2">Leaf</tissue>
    </source>
</reference>
<accession>A0AAW2C7C7</accession>
<dbReference type="AlphaFoldDB" id="A0AAW2C7C7"/>
<dbReference type="Proteomes" id="UP001459277">
    <property type="component" value="Unassembled WGS sequence"/>
</dbReference>